<name>A0A6L6J2Y6_9RHOB</name>
<dbReference type="PANTHER" id="PTHR43435">
    <property type="entry name" value="RIBULOKINASE"/>
    <property type="match status" value="1"/>
</dbReference>
<dbReference type="SUPFAM" id="SSF53067">
    <property type="entry name" value="Actin-like ATPase domain"/>
    <property type="match status" value="2"/>
</dbReference>
<comment type="caution">
    <text evidence="9">The sequence shown here is derived from an EMBL/GenBank/DDBJ whole genome shotgun (WGS) entry which is preliminary data.</text>
</comment>
<dbReference type="CDD" id="cd07781">
    <property type="entry name" value="ASKHA_NBD_FGGY_L-RBK"/>
    <property type="match status" value="1"/>
</dbReference>
<sequence length="532" mass="56081">MIVAGVDFGTLSVRVTLMQTTDGATLGGGTAGYPLKRSATDPLLGTQSHDDQMQALVQAMRQAVASAGIDGHQVAALACDTTGSSVVMVDARLQPLADYYLWCDHRAHAEAARITEIARQMNLPALDWCGGTYSHEWGYAKVLHFLRHNPDLRPRFATALEHCDMVAATLCGIRDLDDLPRSICAAGHKWMYGAAWGGLPSQQFLSRVDPLLDGINDKLRGRYLTSDAVAGHLSAEWADRLGLRAGIPVPVGAFDAHWDALGAGGAPGDIVNVVGTSTCIIAMAAPGFQPVPGLCGVVPGSVLPGWTGIEAGQSATGDVFEAIARRAGHDVATLCQGLEALPPGGSGLMRLNWDNGDRTVLVRSDLGAVTLGWDLNHTARDEMHAAIEGMAMHVRIITQRIESGGLQTARIVNAGGIPQRNDLLNQIYADVLGRPVHVPAFSPTGTGSCVAAAVAAGAFADFQAAQQALCPPMRIFQPRPQATDGYEQLFALYRALYFGFGEGRAVDLGTVLPQLRAFRMAGAATAIHGGTA</sequence>
<proteinExistence type="predicted"/>
<keyword evidence="2" id="KW-0547">Nucleotide-binding</keyword>
<dbReference type="Pfam" id="PF02782">
    <property type="entry name" value="FGGY_C"/>
    <property type="match status" value="1"/>
</dbReference>
<evidence type="ECO:0000256" key="2">
    <source>
        <dbReference type="ARBA" id="ARBA00022741"/>
    </source>
</evidence>
<evidence type="ECO:0000259" key="7">
    <source>
        <dbReference type="Pfam" id="PF00370"/>
    </source>
</evidence>
<accession>A0A6L6J2Y6</accession>
<dbReference type="InterPro" id="IPR000577">
    <property type="entry name" value="Carb_kinase_FGGY"/>
</dbReference>
<dbReference type="InterPro" id="IPR043129">
    <property type="entry name" value="ATPase_NBD"/>
</dbReference>
<dbReference type="EC" id="2.7.1.16" evidence="9"/>
<evidence type="ECO:0000313" key="10">
    <source>
        <dbReference type="Proteomes" id="UP000478740"/>
    </source>
</evidence>
<evidence type="ECO:0000256" key="6">
    <source>
        <dbReference type="ARBA" id="ARBA00023277"/>
    </source>
</evidence>
<evidence type="ECO:0000256" key="1">
    <source>
        <dbReference type="ARBA" id="ARBA00022679"/>
    </source>
</evidence>
<evidence type="ECO:0000256" key="3">
    <source>
        <dbReference type="ARBA" id="ARBA00022777"/>
    </source>
</evidence>
<keyword evidence="10" id="KW-1185">Reference proteome</keyword>
<evidence type="ECO:0000256" key="4">
    <source>
        <dbReference type="ARBA" id="ARBA00022840"/>
    </source>
</evidence>
<keyword evidence="4" id="KW-0067">ATP-binding</keyword>
<keyword evidence="6" id="KW-0119">Carbohydrate metabolism</keyword>
<evidence type="ECO:0000259" key="8">
    <source>
        <dbReference type="Pfam" id="PF02782"/>
    </source>
</evidence>
<reference evidence="9 10" key="1">
    <citation type="submission" date="2019-11" db="EMBL/GenBank/DDBJ databases">
        <authorList>
            <person name="Dong K."/>
        </authorList>
    </citation>
    <scope>NUCLEOTIDE SEQUENCE [LARGE SCALE GENOMIC DNA]</scope>
    <source>
        <strain evidence="9 10">DK608</strain>
    </source>
</reference>
<dbReference type="GO" id="GO:0008741">
    <property type="term" value="F:ribulokinase activity"/>
    <property type="evidence" value="ECO:0007669"/>
    <property type="project" value="UniProtKB-EC"/>
</dbReference>
<feature type="domain" description="Carbohydrate kinase FGGY N-terminal" evidence="7">
    <location>
        <begin position="3"/>
        <end position="262"/>
    </location>
</feature>
<dbReference type="GO" id="GO:0005524">
    <property type="term" value="F:ATP binding"/>
    <property type="evidence" value="ECO:0007669"/>
    <property type="project" value="UniProtKB-KW"/>
</dbReference>
<dbReference type="NCBIfam" id="NF003154">
    <property type="entry name" value="PRK04123.1"/>
    <property type="match status" value="1"/>
</dbReference>
<dbReference type="Pfam" id="PF00370">
    <property type="entry name" value="FGGY_N"/>
    <property type="match status" value="1"/>
</dbReference>
<dbReference type="GO" id="GO:0019150">
    <property type="term" value="F:D-ribulokinase activity"/>
    <property type="evidence" value="ECO:0007669"/>
    <property type="project" value="TreeGrafter"/>
</dbReference>
<dbReference type="RefSeq" id="WP_155045491.1">
    <property type="nucleotide sequence ID" value="NZ_WMIH01000015.1"/>
</dbReference>
<dbReference type="PANTHER" id="PTHR43435:SF4">
    <property type="entry name" value="FGGY CARBOHYDRATE KINASE DOMAIN-CONTAINING PROTEIN"/>
    <property type="match status" value="1"/>
</dbReference>
<keyword evidence="3" id="KW-0418">Kinase</keyword>
<dbReference type="PIRSF" id="PIRSF000538">
    <property type="entry name" value="GlpK"/>
    <property type="match status" value="1"/>
</dbReference>
<gene>
    <name evidence="9" type="ORF">GL284_15155</name>
</gene>
<organism evidence="9 10">
    <name type="scientific">Paracoccus shanxieyensis</name>
    <dbReference type="NCBI Taxonomy" id="2675752"/>
    <lineage>
        <taxon>Bacteria</taxon>
        <taxon>Pseudomonadati</taxon>
        <taxon>Pseudomonadota</taxon>
        <taxon>Alphaproteobacteria</taxon>
        <taxon>Rhodobacterales</taxon>
        <taxon>Paracoccaceae</taxon>
        <taxon>Paracoccus</taxon>
    </lineage>
</organism>
<dbReference type="InterPro" id="IPR005929">
    <property type="entry name" value="Ribulokinase"/>
</dbReference>
<dbReference type="GO" id="GO:0019569">
    <property type="term" value="P:L-arabinose catabolic process to D-xylulose 5-phosphate"/>
    <property type="evidence" value="ECO:0007669"/>
    <property type="project" value="InterPro"/>
</dbReference>
<keyword evidence="5" id="KW-0054">Arabinose catabolism</keyword>
<dbReference type="InterPro" id="IPR018484">
    <property type="entry name" value="FGGY_N"/>
</dbReference>
<dbReference type="EMBL" id="WMII01000015">
    <property type="protein sequence ID" value="MTH65610.1"/>
    <property type="molecule type" value="Genomic_DNA"/>
</dbReference>
<feature type="domain" description="Carbohydrate kinase FGGY C-terminal" evidence="8">
    <location>
        <begin position="271"/>
        <end position="456"/>
    </location>
</feature>
<dbReference type="InterPro" id="IPR018485">
    <property type="entry name" value="FGGY_C"/>
</dbReference>
<keyword evidence="1 9" id="KW-0808">Transferase</keyword>
<dbReference type="GO" id="GO:0005737">
    <property type="term" value="C:cytoplasm"/>
    <property type="evidence" value="ECO:0007669"/>
    <property type="project" value="TreeGrafter"/>
</dbReference>
<protein>
    <submittedName>
        <fullName evidence="9">Ribulokinase</fullName>
        <ecNumber evidence="9">2.7.1.16</ecNumber>
    </submittedName>
</protein>
<dbReference type="Gene3D" id="3.30.420.40">
    <property type="match status" value="2"/>
</dbReference>
<evidence type="ECO:0000256" key="5">
    <source>
        <dbReference type="ARBA" id="ARBA00022935"/>
    </source>
</evidence>
<evidence type="ECO:0000313" key="9">
    <source>
        <dbReference type="EMBL" id="MTH65610.1"/>
    </source>
</evidence>
<dbReference type="Proteomes" id="UP000478740">
    <property type="component" value="Unassembled WGS sequence"/>
</dbReference>
<dbReference type="AlphaFoldDB" id="A0A6L6J2Y6"/>